<sequence>MKHLLIDFENVQPQNLDKLPETDTHIWLFLGVNQKNLSVELVKSLLRFGECMHLVQLQKSGKNALDFYLSYYLGQITATDKNAMIGILSRDGGYDVLVEHILVEHQAQDIVRLASLNEVEEIAHIQSSETVVLAENQSEKLPETTEKVVTETVSLAPYFQAVFRALRQPNAFLPTRLHNLESNLRTHILRDMLENKNDDDRNKIVNAAINKLKTQKFITIDDERNTVQYHLSDSDILEKIQRYILNIKPKTYAEFQAAVSQRAANFDVRIEVGDIQGLARNMRERELIRQNNEKIEYAPFPNPPQAVAQTAKQPEKYQPNSEMWQKVLASLAVAHEKRPTRMASLKNVIKAHAKCSDGEVEKLFQHLQDKKII</sequence>
<dbReference type="OrthoDB" id="9791898at2"/>
<dbReference type="AlphaFoldDB" id="A0A238TE63"/>
<proteinExistence type="predicted"/>
<reference evidence="3 4" key="2">
    <citation type="submission" date="2017-06" db="EMBL/GenBank/DDBJ databases">
        <authorList>
            <person name="Kim H.J."/>
            <person name="Triplett B.A."/>
        </authorList>
    </citation>
    <scope>NUCLEOTIDE SEQUENCE [LARGE SCALE GENOMIC DNA]</scope>
    <source>
        <strain evidence="3">Kingella_eburonensis</strain>
    </source>
</reference>
<keyword evidence="4" id="KW-1185">Reference proteome</keyword>
<dbReference type="RefSeq" id="WP_095062885.1">
    <property type="nucleotide sequence ID" value="NZ_FXUV02000087.1"/>
</dbReference>
<feature type="domain" description="PIN-like" evidence="1">
    <location>
        <begin position="5"/>
        <end position="101"/>
    </location>
</feature>
<evidence type="ECO:0000259" key="1">
    <source>
        <dbReference type="Pfam" id="PF18475"/>
    </source>
</evidence>
<dbReference type="EMBL" id="FXUV01000030">
    <property type="protein sequence ID" value="SMQ12720.1"/>
    <property type="molecule type" value="Genomic_DNA"/>
</dbReference>
<reference evidence="2" key="1">
    <citation type="submission" date="2017-05" db="EMBL/GenBank/DDBJ databases">
        <authorList>
            <person name="Song R."/>
            <person name="Chenine A.L."/>
            <person name="Ruprecht R.M."/>
        </authorList>
    </citation>
    <scope>NUCLEOTIDE SEQUENCE</scope>
    <source>
        <strain evidence="2">Kingella_eburonensis</strain>
    </source>
</reference>
<accession>A0A238TE63</accession>
<dbReference type="Proteomes" id="UP000215450">
    <property type="component" value="Unassembled WGS sequence"/>
</dbReference>
<name>A0A238TE63_9NEIS</name>
<gene>
    <name evidence="2" type="ORF">KEBURONENSIS_00296</name>
    <name evidence="3" type="ORF">KEBURONENSIS_00662</name>
</gene>
<dbReference type="STRING" id="1522312.GCA_900177895_00285"/>
<evidence type="ECO:0000313" key="2">
    <source>
        <dbReference type="EMBL" id="SMQ12720.1"/>
    </source>
</evidence>
<dbReference type="InterPro" id="IPR041494">
    <property type="entry name" value="PIN7"/>
</dbReference>
<evidence type="ECO:0000313" key="4">
    <source>
        <dbReference type="Proteomes" id="UP000215450"/>
    </source>
</evidence>
<dbReference type="Pfam" id="PF18475">
    <property type="entry name" value="PIN7"/>
    <property type="match status" value="1"/>
</dbReference>
<evidence type="ECO:0000313" key="3">
    <source>
        <dbReference type="EMBL" id="SNB84595.1"/>
    </source>
</evidence>
<protein>
    <recommendedName>
        <fullName evidence="1">PIN-like domain-containing protein</fullName>
    </recommendedName>
</protein>
<dbReference type="EMBL" id="FXUV02000087">
    <property type="protein sequence ID" value="SNB84595.1"/>
    <property type="molecule type" value="Genomic_DNA"/>
</dbReference>
<organism evidence="3 4">
    <name type="scientific">Kingella negevensis</name>
    <dbReference type="NCBI Taxonomy" id="1522312"/>
    <lineage>
        <taxon>Bacteria</taxon>
        <taxon>Pseudomonadati</taxon>
        <taxon>Pseudomonadota</taxon>
        <taxon>Betaproteobacteria</taxon>
        <taxon>Neisseriales</taxon>
        <taxon>Neisseriaceae</taxon>
        <taxon>Kingella</taxon>
    </lineage>
</organism>